<evidence type="ECO:0008006" key="3">
    <source>
        <dbReference type="Google" id="ProtNLM"/>
    </source>
</evidence>
<evidence type="ECO:0000313" key="2">
    <source>
        <dbReference type="Proteomes" id="UP001368500"/>
    </source>
</evidence>
<proteinExistence type="predicted"/>
<keyword evidence="2" id="KW-1185">Reference proteome</keyword>
<accession>A0ABU9B3K5</accession>
<evidence type="ECO:0000313" key="1">
    <source>
        <dbReference type="EMBL" id="MEK8024462.1"/>
    </source>
</evidence>
<gene>
    <name evidence="1" type="ORF">AACH11_00570</name>
</gene>
<protein>
    <recommendedName>
        <fullName evidence="3">Histidine kinase</fullName>
    </recommendedName>
</protein>
<dbReference type="EMBL" id="JBBUTF010000001">
    <property type="protein sequence ID" value="MEK8024462.1"/>
    <property type="molecule type" value="Genomic_DNA"/>
</dbReference>
<organism evidence="1 2">
    <name type="scientific">Pseudaquabacterium rugosum</name>
    <dbReference type="NCBI Taxonomy" id="2984194"/>
    <lineage>
        <taxon>Bacteria</taxon>
        <taxon>Pseudomonadati</taxon>
        <taxon>Pseudomonadota</taxon>
        <taxon>Betaproteobacteria</taxon>
        <taxon>Burkholderiales</taxon>
        <taxon>Sphaerotilaceae</taxon>
        <taxon>Pseudaquabacterium</taxon>
    </lineage>
</organism>
<reference evidence="1 2" key="1">
    <citation type="submission" date="2024-04" db="EMBL/GenBank/DDBJ databases">
        <title>Novel species of the genus Ideonella isolated from streams.</title>
        <authorList>
            <person name="Lu H."/>
        </authorList>
    </citation>
    <scope>NUCLEOTIDE SEQUENCE [LARGE SCALE GENOMIC DNA]</scope>
    <source>
        <strain evidence="1 2">BYS139W</strain>
    </source>
</reference>
<dbReference type="RefSeq" id="WP_341372246.1">
    <property type="nucleotide sequence ID" value="NZ_JBBUTF010000001.1"/>
</dbReference>
<sequence length="363" mass="39271">MPGSEPLLPRLTLLMARLGAAVAGPLTDVAERLAQMTQSGQVSRRGLQALQIQVEQVRRRGIDGQQMARLIEGQALSLPEAFDLTALTREALIETLGQGEHSLHPWQLTVATATAARADPALCAVMVRRAVAWSAGLARQEAGTHWTIADSPADAASVELCCERLSAAHPGDPAKAEAAEPATDTALDWLMLTLAADMVGATVTVDDERQPRWLTLRLPRATAADQAWAPPMPRTSAALRRPPLAAGSQLLVLARGRDTRQQVREALHGLDVFVDYVPTVEAAQTYFRDSLPRVMLFESAYAGAALHALCHRLRTDDPSRQLVEILPQGRLVERLQQADPPRLRIGVDALKAELARTLGEHTA</sequence>
<comment type="caution">
    <text evidence="1">The sequence shown here is derived from an EMBL/GenBank/DDBJ whole genome shotgun (WGS) entry which is preliminary data.</text>
</comment>
<dbReference type="Proteomes" id="UP001368500">
    <property type="component" value="Unassembled WGS sequence"/>
</dbReference>
<name>A0ABU9B3K5_9BURK</name>